<gene>
    <name evidence="2" type="ORF">SPARVUS_LOCUS12486697</name>
</gene>
<evidence type="ECO:0000313" key="3">
    <source>
        <dbReference type="Proteomes" id="UP001162483"/>
    </source>
</evidence>
<sequence length="77" mass="8508">MQAGHRTKHIEIAMTAKMTFLKNFKFPAVRPDVTGTGTQKPNTGIGRRRWPGTLQGTHRGSEGQGKCCRDPQSNAAW</sequence>
<protein>
    <submittedName>
        <fullName evidence="2">Uncharacterized protein</fullName>
    </submittedName>
</protein>
<evidence type="ECO:0000313" key="2">
    <source>
        <dbReference type="EMBL" id="CAI9598760.1"/>
    </source>
</evidence>
<accession>A0ABN9FNX5</accession>
<feature type="region of interest" description="Disordered" evidence="1">
    <location>
        <begin position="30"/>
        <end position="77"/>
    </location>
</feature>
<reference evidence="2" key="1">
    <citation type="submission" date="2023-05" db="EMBL/GenBank/DDBJ databases">
        <authorList>
            <person name="Stuckert A."/>
        </authorList>
    </citation>
    <scope>NUCLEOTIDE SEQUENCE</scope>
</reference>
<organism evidence="2 3">
    <name type="scientific">Staurois parvus</name>
    <dbReference type="NCBI Taxonomy" id="386267"/>
    <lineage>
        <taxon>Eukaryota</taxon>
        <taxon>Metazoa</taxon>
        <taxon>Chordata</taxon>
        <taxon>Craniata</taxon>
        <taxon>Vertebrata</taxon>
        <taxon>Euteleostomi</taxon>
        <taxon>Amphibia</taxon>
        <taxon>Batrachia</taxon>
        <taxon>Anura</taxon>
        <taxon>Neobatrachia</taxon>
        <taxon>Ranoidea</taxon>
        <taxon>Ranidae</taxon>
        <taxon>Staurois</taxon>
    </lineage>
</organism>
<dbReference type="Proteomes" id="UP001162483">
    <property type="component" value="Unassembled WGS sequence"/>
</dbReference>
<comment type="caution">
    <text evidence="2">The sequence shown here is derived from an EMBL/GenBank/DDBJ whole genome shotgun (WGS) entry which is preliminary data.</text>
</comment>
<name>A0ABN9FNX5_9NEOB</name>
<dbReference type="EMBL" id="CATNWA010017201">
    <property type="protein sequence ID" value="CAI9598760.1"/>
    <property type="molecule type" value="Genomic_DNA"/>
</dbReference>
<keyword evidence="3" id="KW-1185">Reference proteome</keyword>
<proteinExistence type="predicted"/>
<evidence type="ECO:0000256" key="1">
    <source>
        <dbReference type="SAM" id="MobiDB-lite"/>
    </source>
</evidence>